<dbReference type="PANTHER" id="PTHR46108">
    <property type="entry name" value="BLUE CHEESE"/>
    <property type="match status" value="1"/>
</dbReference>
<sequence>MPSSVCAFVGTPASMRRPSSLVWRQGPMHLIEEPLSSNRIAYIARLGPNYTGSFQSPPPVSLDTGVGASEAYHPLFAEEKLVFGVYASTLSTFTLSLIRKVYNQADAKAIARQFYIAPKENSTPIRLLHNSAAHLQGSARPLGAVLVGYQGVRAFAPCPVVRQLHCIGGGAGGVRIGLALVAMAQDVETLYAATKAACTLIKCSPTAANEMRVTRGYQILAMLLRKKRSLLTTRILDSVLSLTLSLDSWIDATYSLENISPLDHPAFEDLMCDLDLWRVDTERSSNADTHTLRGAQLSPTDKRSVTMDSIASSQLVEVDYRLVANMLNHLVVEQRDETSPG</sequence>
<reference evidence="2 3" key="2">
    <citation type="submission" date="2018-11" db="EMBL/GenBank/DDBJ databases">
        <authorList>
            <consortium name="Pathogen Informatics"/>
        </authorList>
    </citation>
    <scope>NUCLEOTIDE SEQUENCE [LARGE SCALE GENOMIC DNA]</scope>
    <source>
        <strain evidence="2 3">Egypt</strain>
    </source>
</reference>
<accession>A0A183B1G0</accession>
<dbReference type="WBParaSite" id="ECPE_0001308301-mRNA-1">
    <property type="protein sequence ID" value="ECPE_0001308301-mRNA-1"/>
    <property type="gene ID" value="ECPE_0001308301"/>
</dbReference>
<dbReference type="InterPro" id="IPR051944">
    <property type="entry name" value="BEACH_domain_protein"/>
</dbReference>
<evidence type="ECO:0000313" key="2">
    <source>
        <dbReference type="EMBL" id="VDP90317.1"/>
    </source>
</evidence>
<evidence type="ECO:0000313" key="4">
    <source>
        <dbReference type="WBParaSite" id="ECPE_0001308301-mRNA-1"/>
    </source>
</evidence>
<gene>
    <name evidence="2" type="ORF">ECPE_LOCUS13045</name>
</gene>
<proteinExistence type="predicted"/>
<dbReference type="AlphaFoldDB" id="A0A183B1G0"/>
<keyword evidence="1" id="KW-0853">WD repeat</keyword>
<protein>
    <submittedName>
        <fullName evidence="4">Acyl-CoA_dh_1 domain-containing protein</fullName>
    </submittedName>
</protein>
<dbReference type="PANTHER" id="PTHR46108:SF4">
    <property type="entry name" value="BLUE CHEESE"/>
    <property type="match status" value="1"/>
</dbReference>
<evidence type="ECO:0000256" key="1">
    <source>
        <dbReference type="ARBA" id="ARBA00022574"/>
    </source>
</evidence>
<dbReference type="EMBL" id="UZAN01054169">
    <property type="protein sequence ID" value="VDP90317.1"/>
    <property type="molecule type" value="Genomic_DNA"/>
</dbReference>
<dbReference type="OrthoDB" id="6285953at2759"/>
<name>A0A183B1G0_9TREM</name>
<evidence type="ECO:0000313" key="3">
    <source>
        <dbReference type="Proteomes" id="UP000272942"/>
    </source>
</evidence>
<dbReference type="Proteomes" id="UP000272942">
    <property type="component" value="Unassembled WGS sequence"/>
</dbReference>
<reference evidence="4" key="1">
    <citation type="submission" date="2016-06" db="UniProtKB">
        <authorList>
            <consortium name="WormBaseParasite"/>
        </authorList>
    </citation>
    <scope>IDENTIFICATION</scope>
</reference>
<organism evidence="4">
    <name type="scientific">Echinostoma caproni</name>
    <dbReference type="NCBI Taxonomy" id="27848"/>
    <lineage>
        <taxon>Eukaryota</taxon>
        <taxon>Metazoa</taxon>
        <taxon>Spiralia</taxon>
        <taxon>Lophotrochozoa</taxon>
        <taxon>Platyhelminthes</taxon>
        <taxon>Trematoda</taxon>
        <taxon>Digenea</taxon>
        <taxon>Plagiorchiida</taxon>
        <taxon>Echinostomata</taxon>
        <taxon>Echinostomatoidea</taxon>
        <taxon>Echinostomatidae</taxon>
        <taxon>Echinostoma</taxon>
    </lineage>
</organism>
<keyword evidence="3" id="KW-1185">Reference proteome</keyword>